<feature type="compositionally biased region" description="Low complexity" evidence="6">
    <location>
        <begin position="142"/>
        <end position="178"/>
    </location>
</feature>
<sequence>MTTFPNFDNSVLNSNSNEVDLEYLNSLNLFFDPQQRQTTNNNRNNGSATANPLVSSANLTSQASHNYYTNMLPTPEGSDAIMLSPYILPGSGNLNTYKEEDYILDFLPISPQISPTIPPDASISIASSTSHQNKKIKHHRTSPNINNSISQSRRKSIIINSNKSNNDNGNNNNSPNGQYNANTDLPSIMTAPSLQEAMPNLSLGGNLVSDVTTHPPASFNDSSDKIAPITPSSLMKMKRKRPNSPKSNQNDSNSNLHQQQQQNQQNSQSQSQQIQLPSKDDNSTFIAPTPPQLNSIRTSVVVTTGSASPSTALGRKPIRNASSPLALGPSKSPHTLKPTISPSLKPKLPGVIADEVAEQLANKSNYRSILEGTAKSLGISYSSDVHSSLESRRTTHKAAEQKRRDSLKQSFDELKKVVPYQPTLSKSNSGDGKNDDSKNNNNGKSDGTMKNVSKLFLLKRAHDYIVELEQKSQVKDELIQKLNDELDELKGIKRRKIEETEKKENVNNEVDTEAKSKDEQQTTSSNEC</sequence>
<feature type="region of interest" description="Disordered" evidence="6">
    <location>
        <begin position="214"/>
        <end position="343"/>
    </location>
</feature>
<dbReference type="EMBL" id="BEXD01002502">
    <property type="protein sequence ID" value="GBB98521.1"/>
    <property type="molecule type" value="Genomic_DNA"/>
</dbReference>
<keyword evidence="10" id="KW-1185">Reference proteome</keyword>
<dbReference type="GO" id="GO:0000978">
    <property type="term" value="F:RNA polymerase II cis-regulatory region sequence-specific DNA binding"/>
    <property type="evidence" value="ECO:0007669"/>
    <property type="project" value="TreeGrafter"/>
</dbReference>
<organism evidence="8 10">
    <name type="scientific">Rhizophagus clarus</name>
    <dbReference type="NCBI Taxonomy" id="94130"/>
    <lineage>
        <taxon>Eukaryota</taxon>
        <taxon>Fungi</taxon>
        <taxon>Fungi incertae sedis</taxon>
        <taxon>Mucoromycota</taxon>
        <taxon>Glomeromycotina</taxon>
        <taxon>Glomeromycetes</taxon>
        <taxon>Glomerales</taxon>
        <taxon>Glomeraceae</taxon>
        <taxon>Rhizophagus</taxon>
    </lineage>
</organism>
<dbReference type="STRING" id="94130.A0A2Z6RPM9"/>
<evidence type="ECO:0000313" key="10">
    <source>
        <dbReference type="Proteomes" id="UP000247702"/>
    </source>
</evidence>
<dbReference type="PROSITE" id="PS50888">
    <property type="entry name" value="BHLH"/>
    <property type="match status" value="1"/>
</dbReference>
<evidence type="ECO:0000256" key="6">
    <source>
        <dbReference type="SAM" id="MobiDB-lite"/>
    </source>
</evidence>
<feature type="region of interest" description="Disordered" evidence="6">
    <location>
        <begin position="384"/>
        <end position="449"/>
    </location>
</feature>
<feature type="domain" description="BHLH" evidence="7">
    <location>
        <begin position="391"/>
        <end position="468"/>
    </location>
</feature>
<feature type="compositionally biased region" description="Basic and acidic residues" evidence="6">
    <location>
        <begin position="387"/>
        <end position="416"/>
    </location>
</feature>
<feature type="compositionally biased region" description="Polar residues" evidence="6">
    <location>
        <begin position="292"/>
        <end position="311"/>
    </location>
</feature>
<feature type="region of interest" description="Disordered" evidence="6">
    <location>
        <begin position="489"/>
        <end position="528"/>
    </location>
</feature>
<dbReference type="SMART" id="SM00353">
    <property type="entry name" value="HLH"/>
    <property type="match status" value="1"/>
</dbReference>
<dbReference type="SUPFAM" id="SSF47459">
    <property type="entry name" value="HLH, helix-loop-helix DNA-binding domain"/>
    <property type="match status" value="1"/>
</dbReference>
<evidence type="ECO:0000259" key="7">
    <source>
        <dbReference type="PROSITE" id="PS50888"/>
    </source>
</evidence>
<evidence type="ECO:0000313" key="8">
    <source>
        <dbReference type="EMBL" id="GBB98521.1"/>
    </source>
</evidence>
<evidence type="ECO:0000313" key="9">
    <source>
        <dbReference type="EMBL" id="GES76889.1"/>
    </source>
</evidence>
<dbReference type="Pfam" id="PF00010">
    <property type="entry name" value="HLH"/>
    <property type="match status" value="1"/>
</dbReference>
<evidence type="ECO:0000256" key="3">
    <source>
        <dbReference type="ARBA" id="ARBA00023125"/>
    </source>
</evidence>
<comment type="subcellular location">
    <subcellularLocation>
        <location evidence="1">Nucleus</location>
    </subcellularLocation>
</comment>
<dbReference type="InterPro" id="IPR036638">
    <property type="entry name" value="HLH_DNA-bd_sf"/>
</dbReference>
<dbReference type="GO" id="GO:0000981">
    <property type="term" value="F:DNA-binding transcription factor activity, RNA polymerase II-specific"/>
    <property type="evidence" value="ECO:0007669"/>
    <property type="project" value="TreeGrafter"/>
</dbReference>
<evidence type="ECO:0000256" key="4">
    <source>
        <dbReference type="ARBA" id="ARBA00023163"/>
    </source>
</evidence>
<protein>
    <submittedName>
        <fullName evidence="9">Helix-loop-helix DNA-binding domain-containing transcription factor</fullName>
    </submittedName>
</protein>
<keyword evidence="5" id="KW-0539">Nucleus</keyword>
<dbReference type="PANTHER" id="PTHR15741:SF27">
    <property type="entry name" value="TRANSCRIPTION FACTOR AP-4"/>
    <property type="match status" value="1"/>
</dbReference>
<dbReference type="Proteomes" id="UP000247702">
    <property type="component" value="Unassembled WGS sequence"/>
</dbReference>
<comment type="caution">
    <text evidence="8">The sequence shown here is derived from an EMBL/GenBank/DDBJ whole genome shotgun (WGS) entry which is preliminary data.</text>
</comment>
<evidence type="ECO:0000256" key="1">
    <source>
        <dbReference type="ARBA" id="ARBA00004123"/>
    </source>
</evidence>
<proteinExistence type="predicted"/>
<dbReference type="AlphaFoldDB" id="A0A2Z6RPM9"/>
<feature type="compositionally biased region" description="Basic residues" evidence="6">
    <location>
        <begin position="132"/>
        <end position="141"/>
    </location>
</feature>
<feature type="compositionally biased region" description="Low complexity" evidence="6">
    <location>
        <begin position="35"/>
        <end position="45"/>
    </location>
</feature>
<keyword evidence="3 9" id="KW-0238">DNA-binding</keyword>
<dbReference type="OrthoDB" id="5344169at2759"/>
<dbReference type="InterPro" id="IPR052207">
    <property type="entry name" value="Max-like/E-box_TFs"/>
</dbReference>
<reference evidence="8 10" key="1">
    <citation type="submission" date="2017-11" db="EMBL/GenBank/DDBJ databases">
        <title>The genome of Rhizophagus clarus HR1 reveals common genetic basis of auxotrophy among arbuscular mycorrhizal fungi.</title>
        <authorList>
            <person name="Kobayashi Y."/>
        </authorList>
    </citation>
    <scope>NUCLEOTIDE SEQUENCE [LARGE SCALE GENOMIC DNA]</scope>
    <source>
        <strain evidence="8 10">HR1</strain>
    </source>
</reference>
<dbReference type="InterPro" id="IPR011598">
    <property type="entry name" value="bHLH_dom"/>
</dbReference>
<feature type="compositionally biased region" description="Low complexity" evidence="6">
    <location>
        <begin position="247"/>
        <end position="275"/>
    </location>
</feature>
<gene>
    <name evidence="9" type="ORF">RCL2_000427700</name>
    <name evidence="8" type="ORF">RclHR1_03250015</name>
</gene>
<accession>A0A2Z6RPM9</accession>
<feature type="region of interest" description="Disordered" evidence="6">
    <location>
        <begin position="35"/>
        <end position="54"/>
    </location>
</feature>
<name>A0A2Z6RPM9_9GLOM</name>
<feature type="compositionally biased region" description="Basic and acidic residues" evidence="6">
    <location>
        <begin position="489"/>
        <end position="520"/>
    </location>
</feature>
<feature type="region of interest" description="Disordered" evidence="6">
    <location>
        <begin position="122"/>
        <end position="186"/>
    </location>
</feature>
<dbReference type="Gene3D" id="4.10.280.10">
    <property type="entry name" value="Helix-loop-helix DNA-binding domain"/>
    <property type="match status" value="1"/>
</dbReference>
<dbReference type="EMBL" id="BLAL01000027">
    <property type="protein sequence ID" value="GES76889.1"/>
    <property type="molecule type" value="Genomic_DNA"/>
</dbReference>
<keyword evidence="4" id="KW-0804">Transcription</keyword>
<reference evidence="9" key="2">
    <citation type="submission" date="2019-10" db="EMBL/GenBank/DDBJ databases">
        <title>Conservation and host-specific expression of non-tandemly repeated heterogenous ribosome RNA gene in arbuscular mycorrhizal fungi.</title>
        <authorList>
            <person name="Maeda T."/>
            <person name="Kobayashi Y."/>
            <person name="Nakagawa T."/>
            <person name="Ezawa T."/>
            <person name="Yamaguchi K."/>
            <person name="Bino T."/>
            <person name="Nishimoto Y."/>
            <person name="Shigenobu S."/>
            <person name="Kawaguchi M."/>
        </authorList>
    </citation>
    <scope>NUCLEOTIDE SEQUENCE</scope>
    <source>
        <strain evidence="9">HR1</strain>
    </source>
</reference>
<evidence type="ECO:0000256" key="5">
    <source>
        <dbReference type="ARBA" id="ARBA00023242"/>
    </source>
</evidence>
<dbReference type="Proteomes" id="UP000615446">
    <property type="component" value="Unassembled WGS sequence"/>
</dbReference>
<dbReference type="GO" id="GO:0005634">
    <property type="term" value="C:nucleus"/>
    <property type="evidence" value="ECO:0007669"/>
    <property type="project" value="UniProtKB-SubCell"/>
</dbReference>
<evidence type="ECO:0000256" key="2">
    <source>
        <dbReference type="ARBA" id="ARBA00023015"/>
    </source>
</evidence>
<dbReference type="GO" id="GO:0046983">
    <property type="term" value="F:protein dimerization activity"/>
    <property type="evidence" value="ECO:0007669"/>
    <property type="project" value="InterPro"/>
</dbReference>
<dbReference type="PANTHER" id="PTHR15741">
    <property type="entry name" value="BASIC HELIX-LOOP-HELIX ZIP TRANSCRIPTION FACTOR"/>
    <property type="match status" value="1"/>
</dbReference>
<keyword evidence="2" id="KW-0805">Transcription regulation</keyword>